<proteinExistence type="predicted"/>
<dbReference type="Pfam" id="PF05345">
    <property type="entry name" value="He_PIG"/>
    <property type="match status" value="1"/>
</dbReference>
<accession>A0A515MH78</accession>
<protein>
    <submittedName>
        <fullName evidence="1">Major tail protein</fullName>
    </submittedName>
</protein>
<dbReference type="RefSeq" id="YP_009848227.1">
    <property type="nucleotide sequence ID" value="NC_048782.1"/>
</dbReference>
<sequence>MAVNVLNAFVGTPPIDGGVFFRAPVGTPLPTDALSALDPRFNDHGACGEDGITVAQTRDNTDIKMFGGKTFVNVQTNYDETITITLLEDDNEAVLKTSFGDANVIITEATTTSGTKKTIYHTADPLPISSFVIEAISGKKTKRYVIENGQVVSVAEIKDVHNNVTSRTLTIKTYAPTSVELQGGNVVEYRDDGTYAVSGGPSTLAVTTTNLPAGKVGEVYSQTLTATGGTGSKTWTIDTGNLPAGLTLSSAGVVGGTPTAAGTPNVTFKVTDSASATATKSLTVTVTA</sequence>
<keyword evidence="2" id="KW-1185">Reference proteome</keyword>
<dbReference type="InterPro" id="IPR013783">
    <property type="entry name" value="Ig-like_fold"/>
</dbReference>
<dbReference type="GO" id="GO:0016020">
    <property type="term" value="C:membrane"/>
    <property type="evidence" value="ECO:0007669"/>
    <property type="project" value="InterPro"/>
</dbReference>
<gene>
    <name evidence="1" type="primary">13</name>
    <name evidence="1" type="ORF">SEA_SLEEPYHEAD_13</name>
</gene>
<dbReference type="EMBL" id="MK967380">
    <property type="protein sequence ID" value="QDM56028.1"/>
    <property type="molecule type" value="Genomic_DNA"/>
</dbReference>
<dbReference type="SUPFAM" id="SSF49313">
    <property type="entry name" value="Cadherin-like"/>
    <property type="match status" value="1"/>
</dbReference>
<dbReference type="KEGG" id="vg:55618645"/>
<organism evidence="1 2">
    <name type="scientific">Rhodococcus phage Sleepyhead</name>
    <dbReference type="NCBI Taxonomy" id="2591131"/>
    <lineage>
        <taxon>Viruses</taxon>
        <taxon>Duplodnaviria</taxon>
        <taxon>Heunggongvirae</taxon>
        <taxon>Uroviricota</taxon>
        <taxon>Caudoviricetes</taxon>
        <taxon>Sleepyheadvirus</taxon>
        <taxon>Sleepyheadvirus sleepyhead</taxon>
    </lineage>
</organism>
<dbReference type="GeneID" id="55618645"/>
<evidence type="ECO:0000313" key="1">
    <source>
        <dbReference type="EMBL" id="QDM56028.1"/>
    </source>
</evidence>
<dbReference type="InterPro" id="IPR015919">
    <property type="entry name" value="Cadherin-like_sf"/>
</dbReference>
<name>A0A515MH78_9CAUD</name>
<dbReference type="GO" id="GO:0005509">
    <property type="term" value="F:calcium ion binding"/>
    <property type="evidence" value="ECO:0007669"/>
    <property type="project" value="InterPro"/>
</dbReference>
<dbReference type="Gene3D" id="2.60.40.10">
    <property type="entry name" value="Immunoglobulins"/>
    <property type="match status" value="1"/>
</dbReference>
<reference evidence="1 2" key="1">
    <citation type="submission" date="2019-05" db="EMBL/GenBank/DDBJ databases">
        <authorList>
            <person name="Andrick R."/>
            <person name="Dugal D."/>
            <person name="Kinney M."/>
            <person name="Taplin D."/>
            <person name="Molloy S.D."/>
            <person name="Garlena R.A."/>
            <person name="Russell D.A."/>
            <person name="Pope W.H."/>
            <person name="Jacobs-Sera D."/>
            <person name="Hatfull G.F."/>
        </authorList>
    </citation>
    <scope>NUCLEOTIDE SEQUENCE [LARGE SCALE GENOMIC DNA]</scope>
</reference>
<evidence type="ECO:0000313" key="2">
    <source>
        <dbReference type="Proteomes" id="UP000320841"/>
    </source>
</evidence>
<dbReference type="Proteomes" id="UP000320841">
    <property type="component" value="Segment"/>
</dbReference>